<dbReference type="PRINTS" id="PR00502">
    <property type="entry name" value="NUDIXFAMILY"/>
</dbReference>
<evidence type="ECO:0000313" key="4">
    <source>
        <dbReference type="EMBL" id="OGM33101.1"/>
    </source>
</evidence>
<dbReference type="SUPFAM" id="SSF55811">
    <property type="entry name" value="Nudix"/>
    <property type="match status" value="1"/>
</dbReference>
<dbReference type="AlphaFoldDB" id="A0A1F7Z0L1"/>
<dbReference type="PROSITE" id="PS00893">
    <property type="entry name" value="NUDIX_BOX"/>
    <property type="match status" value="1"/>
</dbReference>
<accession>A0A1F7Z0L1</accession>
<evidence type="ECO:0000313" key="5">
    <source>
        <dbReference type="Proteomes" id="UP000177169"/>
    </source>
</evidence>
<evidence type="ECO:0000259" key="3">
    <source>
        <dbReference type="PROSITE" id="PS51462"/>
    </source>
</evidence>
<protein>
    <recommendedName>
        <fullName evidence="3">Nudix hydrolase domain-containing protein</fullName>
    </recommendedName>
</protein>
<dbReference type="Proteomes" id="UP000177169">
    <property type="component" value="Unassembled WGS sequence"/>
</dbReference>
<proteinExistence type="inferred from homology"/>
<sequence length="139" mass="15442">MLDNLPGRVAVHGLVYNQENKILVMMRSQQDVDEANCWDLPGGGLEKDEDIENGFVRELTEEAGILAKNVVIFAAHEVDDGSLGLYAKADTEDIGITLSDEHSDYKWISENKLLSIKPASLHLRALQELVKTSKKSNCF</sequence>
<dbReference type="InterPro" id="IPR000086">
    <property type="entry name" value="NUDIX_hydrolase_dom"/>
</dbReference>
<dbReference type="PROSITE" id="PS51462">
    <property type="entry name" value="NUDIX"/>
    <property type="match status" value="1"/>
</dbReference>
<feature type="domain" description="Nudix hydrolase" evidence="3">
    <location>
        <begin position="6"/>
        <end position="132"/>
    </location>
</feature>
<comment type="caution">
    <text evidence="4">The sequence shown here is derived from an EMBL/GenBank/DDBJ whole genome shotgun (WGS) entry which is preliminary data.</text>
</comment>
<dbReference type="InterPro" id="IPR020476">
    <property type="entry name" value="Nudix_hydrolase"/>
</dbReference>
<dbReference type="EMBL" id="MGGR01000023">
    <property type="protein sequence ID" value="OGM33101.1"/>
    <property type="molecule type" value="Genomic_DNA"/>
</dbReference>
<keyword evidence="1 2" id="KW-0378">Hydrolase</keyword>
<gene>
    <name evidence="4" type="ORF">A3D01_05065</name>
</gene>
<dbReference type="InterPro" id="IPR015797">
    <property type="entry name" value="NUDIX_hydrolase-like_dom_sf"/>
</dbReference>
<name>A0A1F7Z0L1_9BACT</name>
<reference evidence="4 5" key="1">
    <citation type="journal article" date="2016" name="Nat. Commun.">
        <title>Thousands of microbial genomes shed light on interconnected biogeochemical processes in an aquifer system.</title>
        <authorList>
            <person name="Anantharaman K."/>
            <person name="Brown C.T."/>
            <person name="Hug L.A."/>
            <person name="Sharon I."/>
            <person name="Castelle C.J."/>
            <person name="Probst A.J."/>
            <person name="Thomas B.C."/>
            <person name="Singh A."/>
            <person name="Wilkins M.J."/>
            <person name="Karaoz U."/>
            <person name="Brodie E.L."/>
            <person name="Williams K.H."/>
            <person name="Hubbard S.S."/>
            <person name="Banfield J.F."/>
        </authorList>
    </citation>
    <scope>NUCLEOTIDE SEQUENCE [LARGE SCALE GENOMIC DNA]</scope>
</reference>
<dbReference type="PANTHER" id="PTHR43736">
    <property type="entry name" value="ADP-RIBOSE PYROPHOSPHATASE"/>
    <property type="match status" value="1"/>
</dbReference>
<evidence type="ECO:0000256" key="1">
    <source>
        <dbReference type="ARBA" id="ARBA00022801"/>
    </source>
</evidence>
<evidence type="ECO:0000256" key="2">
    <source>
        <dbReference type="RuleBase" id="RU003476"/>
    </source>
</evidence>
<organism evidence="4 5">
    <name type="scientific">Candidatus Woesebacteria bacterium RIFCSPHIGHO2_02_FULL_39_13</name>
    <dbReference type="NCBI Taxonomy" id="1802505"/>
    <lineage>
        <taxon>Bacteria</taxon>
        <taxon>Candidatus Woeseibacteriota</taxon>
    </lineage>
</organism>
<dbReference type="PANTHER" id="PTHR43736:SF1">
    <property type="entry name" value="DIHYDRONEOPTERIN TRIPHOSPHATE DIPHOSPHATASE"/>
    <property type="match status" value="1"/>
</dbReference>
<dbReference type="Pfam" id="PF00293">
    <property type="entry name" value="NUDIX"/>
    <property type="match status" value="1"/>
</dbReference>
<dbReference type="STRING" id="1802505.A3D01_05065"/>
<dbReference type="CDD" id="cd02883">
    <property type="entry name" value="NUDIX_Hydrolase"/>
    <property type="match status" value="1"/>
</dbReference>
<comment type="similarity">
    <text evidence="2">Belongs to the Nudix hydrolase family.</text>
</comment>
<dbReference type="Gene3D" id="3.90.79.10">
    <property type="entry name" value="Nucleoside Triphosphate Pyrophosphohydrolase"/>
    <property type="match status" value="1"/>
</dbReference>
<dbReference type="GO" id="GO:0016787">
    <property type="term" value="F:hydrolase activity"/>
    <property type="evidence" value="ECO:0007669"/>
    <property type="project" value="UniProtKB-KW"/>
</dbReference>
<dbReference type="InterPro" id="IPR020084">
    <property type="entry name" value="NUDIX_hydrolase_CS"/>
</dbReference>